<proteinExistence type="predicted"/>
<dbReference type="GO" id="GO:0010150">
    <property type="term" value="P:leaf senescence"/>
    <property type="evidence" value="ECO:0007669"/>
    <property type="project" value="InterPro"/>
</dbReference>
<keyword evidence="1" id="KW-0472">Membrane</keyword>
<dbReference type="EMBL" id="KZ451975">
    <property type="protein sequence ID" value="PKA56100.1"/>
    <property type="molecule type" value="Genomic_DNA"/>
</dbReference>
<dbReference type="STRING" id="1088818.A0A2I0AKM6"/>
<dbReference type="GO" id="GO:0006952">
    <property type="term" value="P:defense response"/>
    <property type="evidence" value="ECO:0007669"/>
    <property type="project" value="InterPro"/>
</dbReference>
<accession>A0A2I0AKM6</accession>
<dbReference type="AlphaFoldDB" id="A0A2I0AKM6"/>
<dbReference type="GO" id="GO:0010090">
    <property type="term" value="P:trichome morphogenesis"/>
    <property type="evidence" value="ECO:0007669"/>
    <property type="project" value="InterPro"/>
</dbReference>
<evidence type="ECO:0000256" key="1">
    <source>
        <dbReference type="SAM" id="Phobius"/>
    </source>
</evidence>
<dbReference type="OrthoDB" id="2017423at2759"/>
<dbReference type="InterPro" id="IPR044708">
    <property type="entry name" value="CPR5"/>
</dbReference>
<keyword evidence="1" id="KW-1133">Transmembrane helix</keyword>
<keyword evidence="3" id="KW-1185">Reference proteome</keyword>
<feature type="transmembrane region" description="Helical" evidence="1">
    <location>
        <begin position="281"/>
        <end position="302"/>
    </location>
</feature>
<feature type="transmembrane region" description="Helical" evidence="1">
    <location>
        <begin position="345"/>
        <end position="370"/>
    </location>
</feature>
<dbReference type="Proteomes" id="UP000236161">
    <property type="component" value="Unassembled WGS sequence"/>
</dbReference>
<dbReference type="PANTHER" id="PTHR35322:SF2">
    <property type="entry name" value="PROTEIN CPR-5"/>
    <property type="match status" value="1"/>
</dbReference>
<feature type="transmembrane region" description="Helical" evidence="1">
    <location>
        <begin position="390"/>
        <end position="412"/>
    </location>
</feature>
<keyword evidence="1" id="KW-0812">Transmembrane</keyword>
<dbReference type="PANTHER" id="PTHR35322">
    <property type="entry name" value="PROTEIN CPR-5"/>
    <property type="match status" value="1"/>
</dbReference>
<organism evidence="2 3">
    <name type="scientific">Apostasia shenzhenica</name>
    <dbReference type="NCBI Taxonomy" id="1088818"/>
    <lineage>
        <taxon>Eukaryota</taxon>
        <taxon>Viridiplantae</taxon>
        <taxon>Streptophyta</taxon>
        <taxon>Embryophyta</taxon>
        <taxon>Tracheophyta</taxon>
        <taxon>Spermatophyta</taxon>
        <taxon>Magnoliopsida</taxon>
        <taxon>Liliopsida</taxon>
        <taxon>Asparagales</taxon>
        <taxon>Orchidaceae</taxon>
        <taxon>Apostasioideae</taxon>
        <taxon>Apostasia</taxon>
    </lineage>
</organism>
<gene>
    <name evidence="2" type="primary">CPR5</name>
    <name evidence="2" type="ORF">AXF42_Ash015585</name>
</gene>
<feature type="transmembrane region" description="Helical" evidence="1">
    <location>
        <begin position="314"/>
        <end position="333"/>
    </location>
</feature>
<name>A0A2I0AKM6_9ASPA</name>
<protein>
    <submittedName>
        <fullName evidence="2">Protein CPR-5</fullName>
    </submittedName>
</protein>
<evidence type="ECO:0000313" key="3">
    <source>
        <dbReference type="Proteomes" id="UP000236161"/>
    </source>
</evidence>
<evidence type="ECO:0000313" key="2">
    <source>
        <dbReference type="EMBL" id="PKA56100.1"/>
    </source>
</evidence>
<reference evidence="2 3" key="1">
    <citation type="journal article" date="2017" name="Nature">
        <title>The Apostasia genome and the evolution of orchids.</title>
        <authorList>
            <person name="Zhang G.Q."/>
            <person name="Liu K.W."/>
            <person name="Li Z."/>
            <person name="Lohaus R."/>
            <person name="Hsiao Y.Y."/>
            <person name="Niu S.C."/>
            <person name="Wang J.Y."/>
            <person name="Lin Y.C."/>
            <person name="Xu Q."/>
            <person name="Chen L.J."/>
            <person name="Yoshida K."/>
            <person name="Fujiwara S."/>
            <person name="Wang Z.W."/>
            <person name="Zhang Y.Q."/>
            <person name="Mitsuda N."/>
            <person name="Wang M."/>
            <person name="Liu G.H."/>
            <person name="Pecoraro L."/>
            <person name="Huang H.X."/>
            <person name="Xiao X.J."/>
            <person name="Lin M."/>
            <person name="Wu X.Y."/>
            <person name="Wu W.L."/>
            <person name="Chen Y.Y."/>
            <person name="Chang S.B."/>
            <person name="Sakamoto S."/>
            <person name="Ohme-Takagi M."/>
            <person name="Yagi M."/>
            <person name="Zeng S.J."/>
            <person name="Shen C.Y."/>
            <person name="Yeh C.M."/>
            <person name="Luo Y.B."/>
            <person name="Tsai W.C."/>
            <person name="Van de Peer Y."/>
            <person name="Liu Z.J."/>
        </authorList>
    </citation>
    <scope>NUCLEOTIDE SEQUENCE [LARGE SCALE GENOMIC DNA]</scope>
    <source>
        <strain evidence="3">cv. Shenzhen</strain>
        <tissue evidence="2">Stem</tissue>
    </source>
</reference>
<sequence length="434" mass="49088">MQICSLAVKESVSNIHGNRFDCFLRNFEKSFDSTLKTLQMINEISNSIQGDKLREEQHTNIDRGDLVHQQFFVEPGTCSSLASTTCGIESTCRGEHVQEFQTLSSESGQLALQGEFNQQIVCASQGRIMPTCSNESIRTTFEKSVKEQTRSNDLKAIEISLVMRKLQLKQSQLAMNSYANFLEKVKLCMNMSKAAFREEKLRNQIQDTRHAELIKRCIDLLVSGLIIMCAILIYGASIFSYQRLTEITSSCSNIYKESKSWWMPKPLSSVSSGWLMLKCHVVVMTRMLFGLLMILVIAYSLFQRSVVSGTAMPVTFILLLLGIACGTAGKLCVDSLGGNGYQWLIYWEILCLIHLFANIFPSILYSALHGHVSVTQKEKARGVPFWMRRYIFYSLLLLILPTMAGLLAFASVMEWKEHFTEKITLLISRAEHEG</sequence>
<feature type="transmembrane region" description="Helical" evidence="1">
    <location>
        <begin position="220"/>
        <end position="241"/>
    </location>
</feature>